<reference evidence="2 3" key="1">
    <citation type="submission" date="2016-10" db="EMBL/GenBank/DDBJ databases">
        <authorList>
            <person name="de Groot N.N."/>
        </authorList>
    </citation>
    <scope>NUCLEOTIDE SEQUENCE [LARGE SCALE GENOMIC DNA]</scope>
    <source>
        <strain evidence="2 3">CGMCC 1.7054</strain>
    </source>
</reference>
<accession>A0A1I7MIR3</accession>
<evidence type="ECO:0000259" key="1">
    <source>
        <dbReference type="Pfam" id="PF06259"/>
    </source>
</evidence>
<dbReference type="EMBL" id="FPCG01000003">
    <property type="protein sequence ID" value="SFV21823.1"/>
    <property type="molecule type" value="Genomic_DNA"/>
</dbReference>
<dbReference type="AlphaFoldDB" id="A0A1I7MIR3"/>
<keyword evidence="3" id="KW-1185">Reference proteome</keyword>
<dbReference type="Proteomes" id="UP000198881">
    <property type="component" value="Unassembled WGS sequence"/>
</dbReference>
<proteinExistence type="predicted"/>
<dbReference type="Pfam" id="PF06259">
    <property type="entry name" value="Abhydrolase_8"/>
    <property type="match status" value="1"/>
</dbReference>
<dbReference type="OrthoDB" id="3259161at2"/>
<feature type="domain" description="DUF1023" evidence="1">
    <location>
        <begin position="339"/>
        <end position="500"/>
    </location>
</feature>
<protein>
    <submittedName>
        <fullName evidence="2">Alpha/beta hydrolase</fullName>
    </submittedName>
</protein>
<evidence type="ECO:0000313" key="3">
    <source>
        <dbReference type="Proteomes" id="UP000198881"/>
    </source>
</evidence>
<dbReference type="STRING" id="574650.SAMN04487966_10361"/>
<evidence type="ECO:0000313" key="2">
    <source>
        <dbReference type="EMBL" id="SFV21823.1"/>
    </source>
</evidence>
<dbReference type="RefSeq" id="WP_091695562.1">
    <property type="nucleotide sequence ID" value="NZ_FPCG01000003.1"/>
</dbReference>
<sequence>MPLTVNLTATDHVPEGEPIRTAASDVLTQVKTLQSTVQDLASDWTVLPGIYSDTDHDDDLYSAFADPDADVDDVVSMAQGLQDAAGAAADEFDAIRTARHTILTVDLANAQSAYDRDIEALGEDVTDGDRTRLKAQHEAPVQASADALVTRLTEAETAYAAAVDTAMALRPDRAVKANFAYVTRDPAVVKAKELYDQAMMPNATGEDLAAYYEHLAGLSPEQIEAVGALHPGLRVSPPPLPTTEGDLDSWPGGAEGAAWWQGLSTEQQTALVLALPGLVGNTEGVPYTDRASANLEVLDLLDQDPTLSDDHRNDLKNIREALADVQDGHRYLISLRHDDAQEHVLGALAIGNPDTADNVTWRVPGMGAETNGAPAMMDELQHIYDATNGDRATVLWIGYDTPDGAHHPDTLGSSQVLSNEAAYQGAIPLAHALDAFQESRAANAQYVAQTQGLPETPQTDPRFNVAAHSYGTPTAAYALTMTEHTVDSYVMYGAVGVDPDYVPNAEALNVARDADGRPEVYATQARGDMIAVPLGQTLSPFGGDQRVSPTDDEWGAKVFSSDGGPGQDQLPTTGHMGVEPHGNGYTEPDTMSLNSIATILDGNGHEVELIDQSWWDDLREDPVPIIMEQPHAWVDAHQNDAQSWVDGKQDEANSWIDRQQERWWVPNAPIDWVQDRVDAAVDDAQSDADQWVDDRQQDLEGLAERGVNWVRETWPEVIPYGEQLYDAFEEGGLPTFVETTQQDLRDTVDSRQDSIQESVDTWQQERWWVPDAPVDWLQERGDSVVDGLQDDLDDWIDEKQTQLHEKVEEMFS</sequence>
<dbReference type="GO" id="GO:0016787">
    <property type="term" value="F:hydrolase activity"/>
    <property type="evidence" value="ECO:0007669"/>
    <property type="project" value="UniProtKB-KW"/>
</dbReference>
<dbReference type="InterPro" id="IPR010427">
    <property type="entry name" value="DUF1023"/>
</dbReference>
<keyword evidence="2" id="KW-0378">Hydrolase</keyword>
<gene>
    <name evidence="2" type="ORF">SAMN04487966_10361</name>
</gene>
<name>A0A1I7MIR3_9MICC</name>
<organism evidence="2 3">
    <name type="scientific">Micrococcus terreus</name>
    <dbReference type="NCBI Taxonomy" id="574650"/>
    <lineage>
        <taxon>Bacteria</taxon>
        <taxon>Bacillati</taxon>
        <taxon>Actinomycetota</taxon>
        <taxon>Actinomycetes</taxon>
        <taxon>Micrococcales</taxon>
        <taxon>Micrococcaceae</taxon>
        <taxon>Micrococcus</taxon>
    </lineage>
</organism>